<feature type="coiled-coil region" evidence="1">
    <location>
        <begin position="91"/>
        <end position="118"/>
    </location>
</feature>
<sequence length="122" mass="14463">MKKIKNRERNILKRFFVNEKEDERIKLMMRKTGISNFSIFARRACCNKEIFSIDFSEYKNIISEISATKSELKRIGNNINQIAKHLNENKNNQTESLMSDYQNQLESLEEKIQKVVHYISEG</sequence>
<evidence type="ECO:0000256" key="1">
    <source>
        <dbReference type="SAM" id="Coils"/>
    </source>
</evidence>
<accession>A0A1V0PE81</accession>
<organism evidence="2 3">
    <name type="scientific">Lactococcus lactis subsp. cremoris</name>
    <name type="common">Streptococcus cremoris</name>
    <dbReference type="NCBI Taxonomy" id="1359"/>
    <lineage>
        <taxon>Bacteria</taxon>
        <taxon>Bacillati</taxon>
        <taxon>Bacillota</taxon>
        <taxon>Bacilli</taxon>
        <taxon>Lactobacillales</taxon>
        <taxon>Streptococcaceae</taxon>
        <taxon>Lactococcus</taxon>
    </lineage>
</organism>
<keyword evidence="1" id="KW-0175">Coiled coil</keyword>
<dbReference type="RefSeq" id="WP_081196222.1">
    <property type="nucleotide sequence ID" value="NZ_CP016748.2"/>
</dbReference>
<geneLocation type="plasmid" evidence="3">
    <name>pjm1b</name>
</geneLocation>
<name>A0A1V0PE81_LACLC</name>
<evidence type="ECO:0000313" key="2">
    <source>
        <dbReference type="EMBL" id="ARE27408.1"/>
    </source>
</evidence>
<keyword evidence="2" id="KW-0614">Plasmid</keyword>
<dbReference type="EMBL" id="CP016748">
    <property type="protein sequence ID" value="ARE27408.1"/>
    <property type="molecule type" value="Genomic_DNA"/>
</dbReference>
<dbReference type="AlphaFoldDB" id="A0A1V0PE81"/>
<gene>
    <name evidence="2" type="primary">mobC</name>
    <name evidence="2" type="ORF">LLJM1_05340</name>
</gene>
<protein>
    <submittedName>
        <fullName evidence="2">Plasmid mobilization relaxosome protein MobC</fullName>
    </submittedName>
</protein>
<evidence type="ECO:0000313" key="3">
    <source>
        <dbReference type="Proteomes" id="UP000191806"/>
    </source>
</evidence>
<proteinExistence type="predicted"/>
<dbReference type="Proteomes" id="UP000191806">
    <property type="component" value="Plasmid pJM1C"/>
</dbReference>
<dbReference type="Pfam" id="PF21983">
    <property type="entry name" value="NikA-like"/>
    <property type="match status" value="1"/>
</dbReference>
<reference evidence="2 3" key="1">
    <citation type="journal article" date="2017" name="BMC Genomics">
        <title>Comparative and functional genomics of the Lactococcus lactis taxon; insights into evolution and niche adaptation.</title>
        <authorList>
            <person name="Kelleher P."/>
            <person name="Bottacini F."/>
            <person name="Mahony J."/>
            <person name="Kilcawley K.N."/>
            <person name="van Sinderen D."/>
        </authorList>
    </citation>
    <scope>NUCLEOTIDE SEQUENCE [LARGE SCALE GENOMIC DNA]</scope>
    <source>
        <strain evidence="2 3">JM1</strain>
        <plasmid evidence="3">pjm1b</plasmid>
    </source>
</reference>
<dbReference type="InterPro" id="IPR053842">
    <property type="entry name" value="NikA-like"/>
</dbReference>